<feature type="compositionally biased region" description="Low complexity" evidence="3">
    <location>
        <begin position="61"/>
        <end position="71"/>
    </location>
</feature>
<gene>
    <name evidence="2" type="primary">ureD</name>
    <name evidence="4" type="ORF">GCM10023235_70800</name>
</gene>
<proteinExistence type="inferred from homology"/>
<comment type="caution">
    <text evidence="4">The sequence shown here is derived from an EMBL/GenBank/DDBJ whole genome shotgun (WGS) entry which is preliminary data.</text>
</comment>
<keyword evidence="2" id="KW-0963">Cytoplasm</keyword>
<evidence type="ECO:0000256" key="3">
    <source>
        <dbReference type="SAM" id="MobiDB-lite"/>
    </source>
</evidence>
<accession>A0ABP9EKN5</accession>
<dbReference type="Proteomes" id="UP001501752">
    <property type="component" value="Unassembled WGS sequence"/>
</dbReference>
<evidence type="ECO:0000313" key="5">
    <source>
        <dbReference type="Proteomes" id="UP001501752"/>
    </source>
</evidence>
<name>A0ABP9EKN5_9ACTN</name>
<organism evidence="4 5">
    <name type="scientific">Kitasatospora terrestris</name>
    <dbReference type="NCBI Taxonomy" id="258051"/>
    <lineage>
        <taxon>Bacteria</taxon>
        <taxon>Bacillati</taxon>
        <taxon>Actinomycetota</taxon>
        <taxon>Actinomycetes</taxon>
        <taxon>Kitasatosporales</taxon>
        <taxon>Streptomycetaceae</taxon>
        <taxon>Kitasatospora</taxon>
    </lineage>
</organism>
<comment type="similarity">
    <text evidence="2">Belongs to the UreD family.</text>
</comment>
<comment type="subcellular location">
    <subcellularLocation>
        <location evidence="2">Cytoplasm</location>
    </subcellularLocation>
</comment>
<keyword evidence="2" id="KW-0996">Nickel insertion</keyword>
<dbReference type="HAMAP" id="MF_01384">
    <property type="entry name" value="UreD"/>
    <property type="match status" value="1"/>
</dbReference>
<dbReference type="RefSeq" id="WP_345701001.1">
    <property type="nucleotide sequence ID" value="NZ_BAABIS010000001.1"/>
</dbReference>
<feature type="region of interest" description="Disordered" evidence="3">
    <location>
        <begin position="1"/>
        <end position="81"/>
    </location>
</feature>
<sequence>MADLTRPAVAPVPAGGSTAAPARAATAPAPATARAATAPARARTAAAAAGSDPVRAGSVPARARTAAAGAGSDPVRSANAATTVRAQARITAEPDGRGGTALPELAGAGPLALRRTRDGEGGAARVTVIGSMAGPLGGDRIGLRIDVRAGAALHVASAAATVSLPGPHTGPHPVPAHYDLDLTVGEDATLHWLPEQVVAASGSHLITRVRIRLAAGARLRYREEQVLGRHHDWSTGTPPGRLTTRLTVTRTGRTVLDQQTDIGPGAPAWNGPAVLGPHRTAGQLLTVGDPAPPPPPPDTDAVLLILPTPDATLLTALAPDALALRRLLLHPAAR</sequence>
<evidence type="ECO:0000313" key="4">
    <source>
        <dbReference type="EMBL" id="GAA4880341.1"/>
    </source>
</evidence>
<evidence type="ECO:0000256" key="1">
    <source>
        <dbReference type="ARBA" id="ARBA00023186"/>
    </source>
</evidence>
<dbReference type="EMBL" id="BAABIS010000001">
    <property type="protein sequence ID" value="GAA4880341.1"/>
    <property type="molecule type" value="Genomic_DNA"/>
</dbReference>
<keyword evidence="5" id="KW-1185">Reference proteome</keyword>
<reference evidence="5" key="1">
    <citation type="journal article" date="2019" name="Int. J. Syst. Evol. Microbiol.">
        <title>The Global Catalogue of Microorganisms (GCM) 10K type strain sequencing project: providing services to taxonomists for standard genome sequencing and annotation.</title>
        <authorList>
            <consortium name="The Broad Institute Genomics Platform"/>
            <consortium name="The Broad Institute Genome Sequencing Center for Infectious Disease"/>
            <person name="Wu L."/>
            <person name="Ma J."/>
        </authorList>
    </citation>
    <scope>NUCLEOTIDE SEQUENCE [LARGE SCALE GENOMIC DNA]</scope>
    <source>
        <strain evidence="5">JCM 13006</strain>
    </source>
</reference>
<keyword evidence="1 2" id="KW-0143">Chaperone</keyword>
<comment type="subunit">
    <text evidence="2">UreD, UreF and UreG form a complex that acts as a GTP-hydrolysis-dependent molecular chaperone, activating the urease apoprotein by helping to assemble the nickel containing metallocenter of UreC. The UreE protein probably delivers the nickel.</text>
</comment>
<dbReference type="Pfam" id="PF01774">
    <property type="entry name" value="UreD"/>
    <property type="match status" value="1"/>
</dbReference>
<feature type="compositionally biased region" description="Low complexity" evidence="3">
    <location>
        <begin position="18"/>
        <end position="49"/>
    </location>
</feature>
<comment type="function">
    <text evidence="2">Required for maturation of urease via the functional incorporation of the urease nickel metallocenter.</text>
</comment>
<protein>
    <recommendedName>
        <fullName evidence="2">Urease accessory protein UreD</fullName>
    </recommendedName>
</protein>
<dbReference type="InterPro" id="IPR002669">
    <property type="entry name" value="UreD"/>
</dbReference>
<evidence type="ECO:0000256" key="2">
    <source>
        <dbReference type="HAMAP-Rule" id="MF_01384"/>
    </source>
</evidence>